<dbReference type="GO" id="GO:0004146">
    <property type="term" value="F:dihydrofolate reductase activity"/>
    <property type="evidence" value="ECO:0007669"/>
    <property type="project" value="UniProtKB-EC"/>
</dbReference>
<dbReference type="EC" id="1.5.1.3" evidence="3 8"/>
<dbReference type="InterPro" id="IPR024072">
    <property type="entry name" value="DHFR-like_dom_sf"/>
</dbReference>
<dbReference type="EMBL" id="JBHSHJ010000004">
    <property type="protein sequence ID" value="MFC4788802.1"/>
    <property type="molecule type" value="Genomic_DNA"/>
</dbReference>
<evidence type="ECO:0000256" key="8">
    <source>
        <dbReference type="PIRNR" id="PIRNR000194"/>
    </source>
</evidence>
<evidence type="ECO:0000256" key="2">
    <source>
        <dbReference type="ARBA" id="ARBA00009539"/>
    </source>
</evidence>
<dbReference type="PROSITE" id="PS51330">
    <property type="entry name" value="DHFR_2"/>
    <property type="match status" value="1"/>
</dbReference>
<comment type="catalytic activity">
    <reaction evidence="8">
        <text>(6S)-5,6,7,8-tetrahydrofolate + NADP(+) = 7,8-dihydrofolate + NADPH + H(+)</text>
        <dbReference type="Rhea" id="RHEA:15009"/>
        <dbReference type="ChEBI" id="CHEBI:15378"/>
        <dbReference type="ChEBI" id="CHEBI:57451"/>
        <dbReference type="ChEBI" id="CHEBI:57453"/>
        <dbReference type="ChEBI" id="CHEBI:57783"/>
        <dbReference type="ChEBI" id="CHEBI:58349"/>
        <dbReference type="EC" id="1.5.1.3"/>
    </reaction>
</comment>
<evidence type="ECO:0000313" key="10">
    <source>
        <dbReference type="EMBL" id="MFC4788802.1"/>
    </source>
</evidence>
<dbReference type="Proteomes" id="UP001596001">
    <property type="component" value="Unassembled WGS sequence"/>
</dbReference>
<dbReference type="CDD" id="cd00209">
    <property type="entry name" value="DHFR"/>
    <property type="match status" value="1"/>
</dbReference>
<dbReference type="InterPro" id="IPR001796">
    <property type="entry name" value="DHFR_dom"/>
</dbReference>
<dbReference type="PANTHER" id="PTHR48069">
    <property type="entry name" value="DIHYDROFOLATE REDUCTASE"/>
    <property type="match status" value="1"/>
</dbReference>
<evidence type="ECO:0000259" key="9">
    <source>
        <dbReference type="PROSITE" id="PS51330"/>
    </source>
</evidence>
<dbReference type="InterPro" id="IPR012259">
    <property type="entry name" value="DHFR"/>
</dbReference>
<evidence type="ECO:0000256" key="6">
    <source>
        <dbReference type="ARBA" id="ARBA00023002"/>
    </source>
</evidence>
<name>A0ABV9QGJ4_9BURK</name>
<dbReference type="Gene3D" id="3.40.430.10">
    <property type="entry name" value="Dihydrofolate Reductase, subunit A"/>
    <property type="match status" value="1"/>
</dbReference>
<keyword evidence="5 8" id="KW-0521">NADP</keyword>
<evidence type="ECO:0000256" key="3">
    <source>
        <dbReference type="ARBA" id="ARBA00012856"/>
    </source>
</evidence>
<feature type="domain" description="DHFR" evidence="9">
    <location>
        <begin position="2"/>
        <end position="160"/>
    </location>
</feature>
<evidence type="ECO:0000256" key="4">
    <source>
        <dbReference type="ARBA" id="ARBA00022563"/>
    </source>
</evidence>
<protein>
    <recommendedName>
        <fullName evidence="3 8">Dihydrofolate reductase</fullName>
        <ecNumber evidence="3 8">1.5.1.3</ecNumber>
    </recommendedName>
</protein>
<comment type="caution">
    <text evidence="10">The sequence shown here is derived from an EMBL/GenBank/DDBJ whole genome shotgun (WGS) entry which is preliminary data.</text>
</comment>
<evidence type="ECO:0000256" key="1">
    <source>
        <dbReference type="ARBA" id="ARBA00004903"/>
    </source>
</evidence>
<dbReference type="PANTHER" id="PTHR48069:SF3">
    <property type="entry name" value="DIHYDROFOLATE REDUCTASE"/>
    <property type="match status" value="1"/>
</dbReference>
<keyword evidence="11" id="KW-1185">Reference proteome</keyword>
<evidence type="ECO:0000313" key="11">
    <source>
        <dbReference type="Proteomes" id="UP001596001"/>
    </source>
</evidence>
<dbReference type="PIRSF" id="PIRSF000194">
    <property type="entry name" value="DHFR"/>
    <property type="match status" value="1"/>
</dbReference>
<gene>
    <name evidence="10" type="ORF">ACFO6X_07370</name>
</gene>
<dbReference type="PRINTS" id="PR00070">
    <property type="entry name" value="DHFR"/>
</dbReference>
<accession>A0ABV9QGJ4</accession>
<dbReference type="Pfam" id="PF00186">
    <property type="entry name" value="DHFR_1"/>
    <property type="match status" value="1"/>
</dbReference>
<keyword evidence="4 8" id="KW-0554">One-carbon metabolism</keyword>
<reference evidence="11" key="1">
    <citation type="journal article" date="2019" name="Int. J. Syst. Evol. Microbiol.">
        <title>The Global Catalogue of Microorganisms (GCM) 10K type strain sequencing project: providing services to taxonomists for standard genome sequencing and annotation.</title>
        <authorList>
            <consortium name="The Broad Institute Genomics Platform"/>
            <consortium name="The Broad Institute Genome Sequencing Center for Infectious Disease"/>
            <person name="Wu L."/>
            <person name="Ma J."/>
        </authorList>
    </citation>
    <scope>NUCLEOTIDE SEQUENCE [LARGE SCALE GENOMIC DNA]</scope>
    <source>
        <strain evidence="11">CCUG 49452</strain>
    </source>
</reference>
<proteinExistence type="inferred from homology"/>
<comment type="pathway">
    <text evidence="1 8">Cofactor biosynthesis; tetrahydrofolate biosynthesis; 5,6,7,8-tetrahydrofolate from 7,8-dihydrofolate: step 1/1.</text>
</comment>
<organism evidence="10 11">
    <name type="scientific">Giesbergeria sinuosa</name>
    <dbReference type="NCBI Taxonomy" id="80883"/>
    <lineage>
        <taxon>Bacteria</taxon>
        <taxon>Pseudomonadati</taxon>
        <taxon>Pseudomonadota</taxon>
        <taxon>Betaproteobacteria</taxon>
        <taxon>Burkholderiales</taxon>
        <taxon>Comamonadaceae</taxon>
        <taxon>Giesbergeria</taxon>
    </lineage>
</organism>
<evidence type="ECO:0000256" key="7">
    <source>
        <dbReference type="ARBA" id="ARBA00025067"/>
    </source>
</evidence>
<comment type="function">
    <text evidence="7 8">Key enzyme in folate metabolism. Catalyzes an essential reaction for de novo glycine and purine synthesis, and for DNA precursor synthesis.</text>
</comment>
<dbReference type="SUPFAM" id="SSF53597">
    <property type="entry name" value="Dihydrofolate reductase-like"/>
    <property type="match status" value="1"/>
</dbReference>
<evidence type="ECO:0000256" key="5">
    <source>
        <dbReference type="ARBA" id="ARBA00022857"/>
    </source>
</evidence>
<keyword evidence="6 8" id="KW-0560">Oxidoreductase</keyword>
<sequence>MRLHLIYARADNGTIGLNGQMPWHLPEDLAHFRQHTQGCPVIMGRKTWDSLPPRFRPLPGRSNIVITRQPDWTAAGAVRAANLQEAVTLCGAAPVAWVMGGAQIYAQAAPHAHAAIITEIHQPFEGDAFAPVLGDGWQEVQRSRHQATNGLEYSFVQLEHPQPLPLS</sequence>
<dbReference type="RefSeq" id="WP_382431568.1">
    <property type="nucleotide sequence ID" value="NZ_JBHSHJ010000004.1"/>
</dbReference>
<comment type="similarity">
    <text evidence="2 8">Belongs to the dihydrofolate reductase family.</text>
</comment>